<dbReference type="Gene3D" id="1.10.10.60">
    <property type="entry name" value="Homeodomain-like"/>
    <property type="match status" value="1"/>
</dbReference>
<evidence type="ECO:0000313" key="2">
    <source>
        <dbReference type="Proteomes" id="UP000595446"/>
    </source>
</evidence>
<dbReference type="SUPFAM" id="SSF46689">
    <property type="entry name" value="Homeodomain-like"/>
    <property type="match status" value="1"/>
</dbReference>
<dbReference type="InterPro" id="IPR009057">
    <property type="entry name" value="Homeodomain-like_sf"/>
</dbReference>
<dbReference type="STRING" id="110505.ACT16_22895"/>
<accession>A0A2I3EF01</accession>
<evidence type="ECO:0000313" key="1">
    <source>
        <dbReference type="EMBL" id="BCO33674.1"/>
    </source>
</evidence>
<dbReference type="Pfam" id="PF01527">
    <property type="entry name" value="HTH_Tnp_1"/>
    <property type="match status" value="1"/>
</dbReference>
<reference evidence="1 2" key="1">
    <citation type="submission" date="2020-12" db="EMBL/GenBank/DDBJ databases">
        <title>Complete genome sequence of Mycobacterium heckeshornense JCM 15655T, closely related to a pathogenic non-tuberculous mycobacterial species Mycobacterium xenopi.</title>
        <authorList>
            <person name="Yoshida M."/>
            <person name="Fukano H."/>
            <person name="Asakura T."/>
            <person name="Suzuki M."/>
            <person name="Hoshino Y."/>
        </authorList>
    </citation>
    <scope>NUCLEOTIDE SEQUENCE [LARGE SCALE GENOMIC DNA]</scope>
    <source>
        <strain evidence="1 2">JCM 15655</strain>
    </source>
</reference>
<dbReference type="GO" id="GO:0003677">
    <property type="term" value="F:DNA binding"/>
    <property type="evidence" value="ECO:0007669"/>
    <property type="project" value="InterPro"/>
</dbReference>
<dbReference type="InterPro" id="IPR002514">
    <property type="entry name" value="Transposase_8"/>
</dbReference>
<organism evidence="1 2">
    <name type="scientific">Mycobacterium heckeshornense</name>
    <dbReference type="NCBI Taxonomy" id="110505"/>
    <lineage>
        <taxon>Bacteria</taxon>
        <taxon>Bacillati</taxon>
        <taxon>Actinomycetota</taxon>
        <taxon>Actinomycetes</taxon>
        <taxon>Mycobacteriales</taxon>
        <taxon>Mycobacteriaceae</taxon>
        <taxon>Mycobacterium</taxon>
    </lineage>
</organism>
<proteinExistence type="predicted"/>
<sequence length="98" mass="10618">MLVTGEHAGGAQQQAAGLVIETGRPVAHVAAEIGVGDQVLGRWVRLQRQAASAGDTGAVLDADERAELERLRKENAELRLDREFLKKAAAFFVCEHNR</sequence>
<gene>
    <name evidence="1" type="ORF">MHEC_01070</name>
</gene>
<keyword evidence="2" id="KW-1185">Reference proteome</keyword>
<dbReference type="GO" id="GO:0004803">
    <property type="term" value="F:transposase activity"/>
    <property type="evidence" value="ECO:0007669"/>
    <property type="project" value="InterPro"/>
</dbReference>
<dbReference type="EMBL" id="AP024237">
    <property type="protein sequence ID" value="BCO33674.1"/>
    <property type="molecule type" value="Genomic_DNA"/>
</dbReference>
<dbReference type="AlphaFoldDB" id="A0A2I3EF01"/>
<protein>
    <submittedName>
        <fullName evidence="1">Transposase</fullName>
    </submittedName>
</protein>
<dbReference type="GO" id="GO:0006313">
    <property type="term" value="P:DNA transposition"/>
    <property type="evidence" value="ECO:0007669"/>
    <property type="project" value="InterPro"/>
</dbReference>
<dbReference type="Proteomes" id="UP000595446">
    <property type="component" value="Chromosome"/>
</dbReference>
<name>A0A2I3EF01_9MYCO</name>